<dbReference type="OMA" id="WVQIENE"/>
<accession>A0AA38C6L3</accession>
<keyword evidence="8" id="KW-1185">Reference proteome</keyword>
<feature type="non-terminal residue" evidence="7">
    <location>
        <position position="1"/>
    </location>
</feature>
<keyword evidence="2 5" id="KW-0812">Transmembrane</keyword>
<feature type="transmembrane region" description="Helical" evidence="5">
    <location>
        <begin position="83"/>
        <end position="105"/>
    </location>
</feature>
<keyword evidence="3 5" id="KW-1133">Transmembrane helix</keyword>
<organism evidence="7 8">
    <name type="scientific">Taxus chinensis</name>
    <name type="common">Chinese yew</name>
    <name type="synonym">Taxus wallichiana var. chinensis</name>
    <dbReference type="NCBI Taxonomy" id="29808"/>
    <lineage>
        <taxon>Eukaryota</taxon>
        <taxon>Viridiplantae</taxon>
        <taxon>Streptophyta</taxon>
        <taxon>Embryophyta</taxon>
        <taxon>Tracheophyta</taxon>
        <taxon>Spermatophyta</taxon>
        <taxon>Pinopsida</taxon>
        <taxon>Pinidae</taxon>
        <taxon>Conifers II</taxon>
        <taxon>Cupressales</taxon>
        <taxon>Taxaceae</taxon>
        <taxon>Taxus</taxon>
    </lineage>
</organism>
<dbReference type="InterPro" id="IPR004342">
    <property type="entry name" value="EXS_C"/>
</dbReference>
<protein>
    <recommendedName>
        <fullName evidence="6">EXS domain-containing protein</fullName>
    </recommendedName>
</protein>
<gene>
    <name evidence="7" type="ORF">KI387_038595</name>
</gene>
<evidence type="ECO:0000256" key="5">
    <source>
        <dbReference type="SAM" id="Phobius"/>
    </source>
</evidence>
<dbReference type="PANTHER" id="PTHR10783:SF4">
    <property type="entry name" value="PHOSPHATE TRANSPORTER PHO1 HOMOLOG 3"/>
    <property type="match status" value="1"/>
</dbReference>
<evidence type="ECO:0000256" key="2">
    <source>
        <dbReference type="ARBA" id="ARBA00022692"/>
    </source>
</evidence>
<dbReference type="EMBL" id="JAHRHJ020000011">
    <property type="protein sequence ID" value="KAH9295007.1"/>
    <property type="molecule type" value="Genomic_DNA"/>
</dbReference>
<dbReference type="GO" id="GO:0006817">
    <property type="term" value="P:phosphate ion transport"/>
    <property type="evidence" value="ECO:0007669"/>
    <property type="project" value="TreeGrafter"/>
</dbReference>
<proteinExistence type="predicted"/>
<keyword evidence="4 5" id="KW-0472">Membrane</keyword>
<evidence type="ECO:0000259" key="6">
    <source>
        <dbReference type="PROSITE" id="PS51380"/>
    </source>
</evidence>
<dbReference type="PROSITE" id="PS51380">
    <property type="entry name" value="EXS"/>
    <property type="match status" value="1"/>
</dbReference>
<evidence type="ECO:0000313" key="7">
    <source>
        <dbReference type="EMBL" id="KAH9295007.1"/>
    </source>
</evidence>
<evidence type="ECO:0000256" key="4">
    <source>
        <dbReference type="ARBA" id="ARBA00023136"/>
    </source>
</evidence>
<name>A0AA38C6L3_TAXCH</name>
<sequence length="237" mass="28317">MSNYEFWKALRVKANISKPNVGFNWKIGKHMHKLLERDFACNLSNCMDLVQAIREFQYFICYYSLGDFKKRNTEFSDNDVYEIFFYVVAIIPYWFRFLQCIRRLVEERDPMQGYNSLKYFATIVAVLMRTAYSKSENDIWKILSILTSGIATFVGIYWDIVVDWGLLQRNSQNPWLREKLVISKSKIYFLAMIVNVFLRFAWMQSVLRFQIPGLHYKVTVAIFACLEIVRRGIWNFF</sequence>
<dbReference type="GO" id="GO:0005886">
    <property type="term" value="C:plasma membrane"/>
    <property type="evidence" value="ECO:0007669"/>
    <property type="project" value="TreeGrafter"/>
</dbReference>
<dbReference type="GO" id="GO:0005802">
    <property type="term" value="C:trans-Golgi network"/>
    <property type="evidence" value="ECO:0007669"/>
    <property type="project" value="TreeGrafter"/>
</dbReference>
<evidence type="ECO:0000256" key="3">
    <source>
        <dbReference type="ARBA" id="ARBA00022989"/>
    </source>
</evidence>
<reference evidence="7 8" key="1">
    <citation type="journal article" date="2021" name="Nat. Plants">
        <title>The Taxus genome provides insights into paclitaxel biosynthesis.</title>
        <authorList>
            <person name="Xiong X."/>
            <person name="Gou J."/>
            <person name="Liao Q."/>
            <person name="Li Y."/>
            <person name="Zhou Q."/>
            <person name="Bi G."/>
            <person name="Li C."/>
            <person name="Du R."/>
            <person name="Wang X."/>
            <person name="Sun T."/>
            <person name="Guo L."/>
            <person name="Liang H."/>
            <person name="Lu P."/>
            <person name="Wu Y."/>
            <person name="Zhang Z."/>
            <person name="Ro D.K."/>
            <person name="Shang Y."/>
            <person name="Huang S."/>
            <person name="Yan J."/>
        </authorList>
    </citation>
    <scope>NUCLEOTIDE SEQUENCE [LARGE SCALE GENOMIC DNA]</scope>
    <source>
        <strain evidence="7">Ta-2019</strain>
    </source>
</reference>
<comment type="caution">
    <text evidence="7">The sequence shown here is derived from an EMBL/GenBank/DDBJ whole genome shotgun (WGS) entry which is preliminary data.</text>
</comment>
<dbReference type="GO" id="GO:0016036">
    <property type="term" value="P:cellular response to phosphate starvation"/>
    <property type="evidence" value="ECO:0007669"/>
    <property type="project" value="TreeGrafter"/>
</dbReference>
<evidence type="ECO:0000256" key="1">
    <source>
        <dbReference type="ARBA" id="ARBA00004141"/>
    </source>
</evidence>
<dbReference type="AlphaFoldDB" id="A0AA38C6L3"/>
<feature type="domain" description="EXS" evidence="6">
    <location>
        <begin position="76"/>
        <end position="237"/>
    </location>
</feature>
<dbReference type="GO" id="GO:0000822">
    <property type="term" value="F:inositol hexakisphosphate binding"/>
    <property type="evidence" value="ECO:0007669"/>
    <property type="project" value="TreeGrafter"/>
</dbReference>
<feature type="transmembrane region" description="Helical" evidence="5">
    <location>
        <begin position="139"/>
        <end position="166"/>
    </location>
</feature>
<dbReference type="Pfam" id="PF03124">
    <property type="entry name" value="EXS"/>
    <property type="match status" value="1"/>
</dbReference>
<dbReference type="PANTHER" id="PTHR10783">
    <property type="entry name" value="XENOTROPIC AND POLYTROPIC RETROVIRUS RECEPTOR 1-RELATED"/>
    <property type="match status" value="1"/>
</dbReference>
<comment type="subcellular location">
    <subcellularLocation>
        <location evidence="1">Membrane</location>
        <topology evidence="1">Multi-pass membrane protein</topology>
    </subcellularLocation>
</comment>
<evidence type="ECO:0000313" key="8">
    <source>
        <dbReference type="Proteomes" id="UP000824469"/>
    </source>
</evidence>
<feature type="transmembrane region" description="Helical" evidence="5">
    <location>
        <begin position="187"/>
        <end position="207"/>
    </location>
</feature>
<dbReference type="Proteomes" id="UP000824469">
    <property type="component" value="Unassembled WGS sequence"/>
</dbReference>